<dbReference type="InterPro" id="IPR009071">
    <property type="entry name" value="HMG_box_dom"/>
</dbReference>
<dbReference type="AlphaFoldDB" id="A0A1W0WB59"/>
<name>A0A1W0WB59_HYPEX</name>
<keyword evidence="8" id="KW-1185">Reference proteome</keyword>
<dbReference type="OrthoDB" id="10027956at2759"/>
<evidence type="ECO:0000256" key="5">
    <source>
        <dbReference type="SAM" id="MobiDB-lite"/>
    </source>
</evidence>
<dbReference type="PANTHER" id="PTHR45781">
    <property type="entry name" value="AGAP000281-PA"/>
    <property type="match status" value="1"/>
</dbReference>
<dbReference type="InterPro" id="IPR051365">
    <property type="entry name" value="TOX_HMG-box_domain"/>
</dbReference>
<evidence type="ECO:0000259" key="6">
    <source>
        <dbReference type="PROSITE" id="PS50118"/>
    </source>
</evidence>
<feature type="compositionally biased region" description="Low complexity" evidence="5">
    <location>
        <begin position="102"/>
        <end position="144"/>
    </location>
</feature>
<feature type="domain" description="HMG box" evidence="6">
    <location>
        <begin position="342"/>
        <end position="410"/>
    </location>
</feature>
<comment type="caution">
    <text evidence="7">The sequence shown here is derived from an EMBL/GenBank/DDBJ whole genome shotgun (WGS) entry which is preliminary data.</text>
</comment>
<comment type="subcellular location">
    <subcellularLocation>
        <location evidence="1">Nucleus</location>
    </subcellularLocation>
</comment>
<feature type="region of interest" description="Disordered" evidence="5">
    <location>
        <begin position="213"/>
        <end position="246"/>
    </location>
</feature>
<dbReference type="GO" id="GO:0031490">
    <property type="term" value="F:chromatin DNA binding"/>
    <property type="evidence" value="ECO:0007669"/>
    <property type="project" value="TreeGrafter"/>
</dbReference>
<dbReference type="InterPro" id="IPR036910">
    <property type="entry name" value="HMG_box_dom_sf"/>
</dbReference>
<dbReference type="CDD" id="cd21995">
    <property type="entry name" value="HMG-box_TOX-like"/>
    <property type="match status" value="1"/>
</dbReference>
<dbReference type="GO" id="GO:0006357">
    <property type="term" value="P:regulation of transcription by RNA polymerase II"/>
    <property type="evidence" value="ECO:0007669"/>
    <property type="project" value="TreeGrafter"/>
</dbReference>
<protein>
    <submittedName>
        <fullName evidence="7">TOX high mobility group box family member 3</fullName>
    </submittedName>
</protein>
<dbReference type="SUPFAM" id="SSF47095">
    <property type="entry name" value="HMG-box"/>
    <property type="match status" value="1"/>
</dbReference>
<keyword evidence="3 4" id="KW-0539">Nucleus</keyword>
<evidence type="ECO:0000313" key="8">
    <source>
        <dbReference type="Proteomes" id="UP000192578"/>
    </source>
</evidence>
<dbReference type="Proteomes" id="UP000192578">
    <property type="component" value="Unassembled WGS sequence"/>
</dbReference>
<feature type="region of interest" description="Disordered" evidence="5">
    <location>
        <begin position="72"/>
        <end position="164"/>
    </location>
</feature>
<feature type="compositionally biased region" description="Basic residues" evidence="5">
    <location>
        <begin position="324"/>
        <end position="337"/>
    </location>
</feature>
<reference evidence="8" key="1">
    <citation type="submission" date="2017-01" db="EMBL/GenBank/DDBJ databases">
        <title>Comparative genomics of anhydrobiosis in the tardigrade Hypsibius dujardini.</title>
        <authorList>
            <person name="Yoshida Y."/>
            <person name="Koutsovoulos G."/>
            <person name="Laetsch D."/>
            <person name="Stevens L."/>
            <person name="Kumar S."/>
            <person name="Horikawa D."/>
            <person name="Ishino K."/>
            <person name="Komine S."/>
            <person name="Tomita M."/>
            <person name="Blaxter M."/>
            <person name="Arakawa K."/>
        </authorList>
    </citation>
    <scope>NUCLEOTIDE SEQUENCE [LARGE SCALE GENOMIC DNA]</scope>
    <source>
        <strain evidence="8">Z151</strain>
    </source>
</reference>
<dbReference type="Gene3D" id="1.10.30.10">
    <property type="entry name" value="High mobility group box domain"/>
    <property type="match status" value="1"/>
</dbReference>
<dbReference type="GO" id="GO:0005634">
    <property type="term" value="C:nucleus"/>
    <property type="evidence" value="ECO:0007669"/>
    <property type="project" value="UniProtKB-SubCell"/>
</dbReference>
<evidence type="ECO:0000313" key="7">
    <source>
        <dbReference type="EMBL" id="OQV12455.1"/>
    </source>
</evidence>
<feature type="compositionally biased region" description="Low complexity" evidence="5">
    <location>
        <begin position="152"/>
        <end position="164"/>
    </location>
</feature>
<accession>A0A1W0WB59</accession>
<dbReference type="PROSITE" id="PS50118">
    <property type="entry name" value="HMG_BOX_2"/>
    <property type="match status" value="1"/>
</dbReference>
<evidence type="ECO:0000256" key="3">
    <source>
        <dbReference type="ARBA" id="ARBA00023242"/>
    </source>
</evidence>
<dbReference type="FunFam" id="1.10.30.10:FF:000005">
    <property type="entry name" value="TOX high mobility group box family member 3"/>
    <property type="match status" value="1"/>
</dbReference>
<feature type="DNA-binding region" description="HMG box" evidence="4">
    <location>
        <begin position="342"/>
        <end position="410"/>
    </location>
</feature>
<feature type="region of interest" description="Disordered" evidence="5">
    <location>
        <begin position="279"/>
        <end position="346"/>
    </location>
</feature>
<gene>
    <name evidence="7" type="ORF">BV898_13255</name>
</gene>
<dbReference type="PANTHER" id="PTHR45781:SF1">
    <property type="entry name" value="HMG BOX DOMAIN-CONTAINING PROTEIN"/>
    <property type="match status" value="1"/>
</dbReference>
<proteinExistence type="predicted"/>
<evidence type="ECO:0000256" key="1">
    <source>
        <dbReference type="ARBA" id="ARBA00004123"/>
    </source>
</evidence>
<feature type="compositionally biased region" description="Polar residues" evidence="5">
    <location>
        <begin position="219"/>
        <end position="229"/>
    </location>
</feature>
<sequence length="579" mass="65033">MLDWGDEMDSDGSGDFQQSAPIFSSVGMEIPSDNDVSCMVEEYLTKDVTTLVDEDWASVVDEAIYMITNPDHHMSMSGPMNSPSMDGMSSYHHHHHNHQHGMYHSSSSGCNCSASSHSSDNSHTNLSLSQLNHNHSHLQQQQTTTHHHHHQLQSQSQQQQQQQHQLQQLNSYDCYTQQQTQQPIYGQGLQYLDQQFNQTLTLGHDQYSLGSGPSAINFYDTSSTNNTSPSHHHHHQQQQQQHHVEQQFSQTSPVYYVAQTVGKIPAADNTQTSFNFEQFASVPNGGGAGSQGIRRAPSRTVSEEDYQEPVPKVTSNKKKEQPAKKPKAAAKQRRRKRDPNEPTKPVSAYALFFRDKQANIKGSKPDATFGEVSKIVAQMWDSLDAEKKSMYKKRTEEAKKDYLQQLAVYRASLIGSSPDCTTYVQPAFIARSSPMQMANYNRPVYSNINTTHPNGHILTNNGHPIKTHLQTFPSQQQQQNHLTTQRSPTHLPQEDCLQMTAIGSNEAQQIKIENNFGQVYRVVNEPDMKNGYLTSMGNIWDAQVVSDGTDGLVSHCREAYPSWIISQQPANNSSTKVVI</sequence>
<evidence type="ECO:0000256" key="2">
    <source>
        <dbReference type="ARBA" id="ARBA00023125"/>
    </source>
</evidence>
<organism evidence="7 8">
    <name type="scientific">Hypsibius exemplaris</name>
    <name type="common">Freshwater tardigrade</name>
    <dbReference type="NCBI Taxonomy" id="2072580"/>
    <lineage>
        <taxon>Eukaryota</taxon>
        <taxon>Metazoa</taxon>
        <taxon>Ecdysozoa</taxon>
        <taxon>Tardigrada</taxon>
        <taxon>Eutardigrada</taxon>
        <taxon>Parachela</taxon>
        <taxon>Hypsibioidea</taxon>
        <taxon>Hypsibiidae</taxon>
        <taxon>Hypsibius</taxon>
    </lineage>
</organism>
<feature type="compositionally biased region" description="Basic residues" evidence="5">
    <location>
        <begin position="91"/>
        <end position="101"/>
    </location>
</feature>
<keyword evidence="2 4" id="KW-0238">DNA-binding</keyword>
<dbReference type="Pfam" id="PF00505">
    <property type="entry name" value="HMG_box"/>
    <property type="match status" value="1"/>
</dbReference>
<dbReference type="SMART" id="SM00398">
    <property type="entry name" value="HMG"/>
    <property type="match status" value="1"/>
</dbReference>
<evidence type="ECO:0000256" key="4">
    <source>
        <dbReference type="PROSITE-ProRule" id="PRU00267"/>
    </source>
</evidence>
<dbReference type="EMBL" id="MTYJ01000144">
    <property type="protein sequence ID" value="OQV12455.1"/>
    <property type="molecule type" value="Genomic_DNA"/>
</dbReference>
<feature type="compositionally biased region" description="Low complexity" evidence="5">
    <location>
        <begin position="75"/>
        <end position="90"/>
    </location>
</feature>